<dbReference type="HOGENOM" id="CLU_2436035_0_0_9"/>
<dbReference type="Proteomes" id="UP000009226">
    <property type="component" value="Chromosome"/>
</dbReference>
<keyword evidence="2" id="KW-1185">Reference proteome</keyword>
<dbReference type="KEGG" id="dca:Desca_1646"/>
<dbReference type="EMBL" id="CP002736">
    <property type="protein sequence ID" value="AEF94494.1"/>
    <property type="molecule type" value="Genomic_DNA"/>
</dbReference>
<dbReference type="STRING" id="868595.Desca_1646"/>
<name>F6B769_DESCC</name>
<organism evidence="1 2">
    <name type="scientific">Desulfotomaculum nigrificans (strain DSM 14880 / VKM B-2319 / CO-1-SRB)</name>
    <name type="common">Desulfotomaculum carboxydivorans</name>
    <dbReference type="NCBI Taxonomy" id="868595"/>
    <lineage>
        <taxon>Bacteria</taxon>
        <taxon>Bacillati</taxon>
        <taxon>Bacillota</taxon>
        <taxon>Clostridia</taxon>
        <taxon>Eubacteriales</taxon>
        <taxon>Desulfotomaculaceae</taxon>
        <taxon>Desulfotomaculum</taxon>
    </lineage>
</organism>
<gene>
    <name evidence="1" type="ordered locus">Desca_1646</name>
</gene>
<sequence length="94" mass="10646">MEFRLIKLEGDEVCTLYTALTVAKNFYTERGMLEEAQKHEALFDLLFHSAAIQVEFGPGLTESGMAGLQEILQRRRQGLERESKVVEFPGGKQL</sequence>
<evidence type="ECO:0000313" key="1">
    <source>
        <dbReference type="EMBL" id="AEF94494.1"/>
    </source>
</evidence>
<protein>
    <submittedName>
        <fullName evidence="1">Uncharacterized protein</fullName>
    </submittedName>
</protein>
<accession>F6B769</accession>
<dbReference type="AlphaFoldDB" id="F6B769"/>
<reference evidence="1" key="1">
    <citation type="submission" date="2011-05" db="EMBL/GenBank/DDBJ databases">
        <title>Complete sequence of Desulfotomaculum carboxydivorans CO-1-SRB.</title>
        <authorList>
            <consortium name="US DOE Joint Genome Institute"/>
            <person name="Lucas S."/>
            <person name="Han J."/>
            <person name="Lapidus A."/>
            <person name="Cheng J.-F."/>
            <person name="Goodwin L."/>
            <person name="Pitluck S."/>
            <person name="Peters L."/>
            <person name="Mikhailova N."/>
            <person name="Lu M."/>
            <person name="Han C."/>
            <person name="Tapia R."/>
            <person name="Land M."/>
            <person name="Hauser L."/>
            <person name="Kyrpides N."/>
            <person name="Ivanova N."/>
            <person name="Pagani I."/>
            <person name="Stams A."/>
            <person name="Plugge C."/>
            <person name="Muyzer G."/>
            <person name="Kuever J."/>
            <person name="Parshina S."/>
            <person name="Ivanova A."/>
            <person name="Nazina T."/>
            <person name="Woyke T."/>
        </authorList>
    </citation>
    <scope>NUCLEOTIDE SEQUENCE [LARGE SCALE GENOMIC DNA]</scope>
    <source>
        <strain evidence="1">CO-1-SRB</strain>
    </source>
</reference>
<evidence type="ECO:0000313" key="2">
    <source>
        <dbReference type="Proteomes" id="UP000009226"/>
    </source>
</evidence>
<proteinExistence type="predicted"/>